<proteinExistence type="predicted"/>
<dbReference type="Gene3D" id="3.20.80.10">
    <property type="entry name" value="Regulatory factor, effector binding domain"/>
    <property type="match status" value="1"/>
</dbReference>
<accession>A0A1J1ADD5</accession>
<dbReference type="AlphaFoldDB" id="A0A1J1ADD5"/>
<protein>
    <submittedName>
        <fullName evidence="1">SOUL heme-binding protein</fullName>
    </submittedName>
</protein>
<name>A0A1J1ADD5_9EURY</name>
<dbReference type="Proteomes" id="UP000186165">
    <property type="component" value="Chromosome"/>
</dbReference>
<dbReference type="InterPro" id="IPR011256">
    <property type="entry name" value="Reg_factor_effector_dom_sf"/>
</dbReference>
<dbReference type="KEGG" id="hhsr:HSR6_1344"/>
<evidence type="ECO:0000313" key="1">
    <source>
        <dbReference type="EMBL" id="APE95787.1"/>
    </source>
</evidence>
<dbReference type="PANTHER" id="PTHR11220">
    <property type="entry name" value="HEME-BINDING PROTEIN-RELATED"/>
    <property type="match status" value="1"/>
</dbReference>
<dbReference type="PANTHER" id="PTHR11220:SF1">
    <property type="entry name" value="HEME-BINDING PROTEIN 2"/>
    <property type="match status" value="1"/>
</dbReference>
<dbReference type="InterPro" id="IPR006917">
    <property type="entry name" value="SOUL_heme-bd"/>
</dbReference>
<dbReference type="Pfam" id="PF04832">
    <property type="entry name" value="SOUL"/>
    <property type="match status" value="1"/>
</dbReference>
<gene>
    <name evidence="1" type="ORF">HSR6_1344</name>
</gene>
<keyword evidence="2" id="KW-1185">Reference proteome</keyword>
<organism evidence="1 2">
    <name type="scientific">Halodesulfurarchaeum formicicum</name>
    <dbReference type="NCBI Taxonomy" id="1873524"/>
    <lineage>
        <taxon>Archaea</taxon>
        <taxon>Methanobacteriati</taxon>
        <taxon>Methanobacteriota</taxon>
        <taxon>Stenosarchaea group</taxon>
        <taxon>Halobacteria</taxon>
        <taxon>Halobacteriales</taxon>
        <taxon>Halobacteriaceae</taxon>
        <taxon>Halodesulfurarchaeum</taxon>
    </lineage>
</organism>
<sequence>METEGLRMRTLTKAAAIGGGLLAGWIAWGLYAGRSAETVPYEVRETFEDVEIRQYPRTVVAETTARNEMTAFRRLFDYITGSNEGRESVSMTAPVKTVTGQSISMTAPVRSESTGEGELTRMAFYLPAEYDIESAPEPTDADVELREEPARTLAVIEFSWYAPDWRVRAYCDRLRSVLDSEGIEMVGEPFLLRYDDPGTPPFMRRNEVGIEVEPPEA</sequence>
<reference evidence="2" key="1">
    <citation type="submission" date="2016-08" db="EMBL/GenBank/DDBJ databases">
        <title>Discovery of first anaerobic lithoheterotrophic haloarchae widely represented in hypersaline habitats.</title>
        <authorList>
            <person name="Sorokin D.Y."/>
            <person name="Kublanov I.V."/>
            <person name="Roman P."/>
            <person name="Sinninghe Damste J.S."/>
            <person name="Golyshin P.N."/>
            <person name="Rojo D."/>
            <person name="Ciordia S."/>
            <person name="Mena Md.C."/>
            <person name="Ferrer M."/>
            <person name="Smedile F."/>
            <person name="Messina E."/>
            <person name="La Cono V."/>
            <person name="Yakimov M.M."/>
        </authorList>
    </citation>
    <scope>NUCLEOTIDE SEQUENCE [LARGE SCALE GENOMIC DNA]</scope>
    <source>
        <strain evidence="2">HSR6</strain>
    </source>
</reference>
<dbReference type="EMBL" id="CP016804">
    <property type="protein sequence ID" value="APE95787.1"/>
    <property type="molecule type" value="Genomic_DNA"/>
</dbReference>
<dbReference type="SUPFAM" id="SSF55136">
    <property type="entry name" value="Probable bacterial effector-binding domain"/>
    <property type="match status" value="1"/>
</dbReference>
<evidence type="ECO:0000313" key="2">
    <source>
        <dbReference type="Proteomes" id="UP000186165"/>
    </source>
</evidence>